<dbReference type="EMBL" id="CAUOFW020005647">
    <property type="protein sequence ID" value="CAK9171066.1"/>
    <property type="molecule type" value="Genomic_DNA"/>
</dbReference>
<feature type="region of interest" description="Disordered" evidence="1">
    <location>
        <begin position="60"/>
        <end position="90"/>
    </location>
</feature>
<evidence type="ECO:0000313" key="3">
    <source>
        <dbReference type="Proteomes" id="UP001642360"/>
    </source>
</evidence>
<accession>A0ABC8TNR6</accession>
<dbReference type="AlphaFoldDB" id="A0ABC8TNR6"/>
<protein>
    <submittedName>
        <fullName evidence="2">Uncharacterized protein</fullName>
    </submittedName>
</protein>
<dbReference type="Proteomes" id="UP001642360">
    <property type="component" value="Unassembled WGS sequence"/>
</dbReference>
<feature type="region of interest" description="Disordered" evidence="1">
    <location>
        <begin position="1"/>
        <end position="20"/>
    </location>
</feature>
<proteinExistence type="predicted"/>
<name>A0ABC8TNR6_9AQUA</name>
<comment type="caution">
    <text evidence="2">The sequence shown here is derived from an EMBL/GenBank/DDBJ whole genome shotgun (WGS) entry which is preliminary data.</text>
</comment>
<evidence type="ECO:0000256" key="1">
    <source>
        <dbReference type="SAM" id="MobiDB-lite"/>
    </source>
</evidence>
<sequence>MLKKKSKASGFAPDLSAQRSMSIEGEEMPWAFNVSRKSRSDGVVDVDAREVNVGKAMGVGEKNIQEGLDGAEGEATQTSGAEGKEDSSAEVMASMDSDGVLVRLIVEERAIRRRGATGQWLQAVEPASDIARYWSWPSEHANGVAKRRESGRVSGVVHCGC</sequence>
<evidence type="ECO:0000313" key="2">
    <source>
        <dbReference type="EMBL" id="CAK9171066.1"/>
    </source>
</evidence>
<gene>
    <name evidence="2" type="ORF">ILEXP_LOCUS40597</name>
</gene>
<organism evidence="2 3">
    <name type="scientific">Ilex paraguariensis</name>
    <name type="common">yerba mate</name>
    <dbReference type="NCBI Taxonomy" id="185542"/>
    <lineage>
        <taxon>Eukaryota</taxon>
        <taxon>Viridiplantae</taxon>
        <taxon>Streptophyta</taxon>
        <taxon>Embryophyta</taxon>
        <taxon>Tracheophyta</taxon>
        <taxon>Spermatophyta</taxon>
        <taxon>Magnoliopsida</taxon>
        <taxon>eudicotyledons</taxon>
        <taxon>Gunneridae</taxon>
        <taxon>Pentapetalae</taxon>
        <taxon>asterids</taxon>
        <taxon>campanulids</taxon>
        <taxon>Aquifoliales</taxon>
        <taxon>Aquifoliaceae</taxon>
        <taxon>Ilex</taxon>
    </lineage>
</organism>
<reference evidence="2 3" key="1">
    <citation type="submission" date="2024-02" db="EMBL/GenBank/DDBJ databases">
        <authorList>
            <person name="Vignale AGUSTIN F."/>
            <person name="Sosa J E."/>
            <person name="Modenutti C."/>
        </authorList>
    </citation>
    <scope>NUCLEOTIDE SEQUENCE [LARGE SCALE GENOMIC DNA]</scope>
</reference>
<keyword evidence="3" id="KW-1185">Reference proteome</keyword>